<dbReference type="InterPro" id="IPR043502">
    <property type="entry name" value="DNA/RNA_pol_sf"/>
</dbReference>
<dbReference type="FunFam" id="3.10.20.370:FF:000001">
    <property type="entry name" value="Retrovirus-related Pol polyprotein from transposon 17.6-like protein"/>
    <property type="match status" value="1"/>
</dbReference>
<comment type="caution">
    <text evidence="3">The sequence shown here is derived from an EMBL/GenBank/DDBJ whole genome shotgun (WGS) entry which is preliminary data.</text>
</comment>
<dbReference type="Pfam" id="PF17919">
    <property type="entry name" value="RT_RNaseH_2"/>
    <property type="match status" value="1"/>
</dbReference>
<dbReference type="AlphaFoldDB" id="A0AAV4EN57"/>
<protein>
    <submittedName>
        <fullName evidence="3">Pol polyprotein</fullName>
    </submittedName>
</protein>
<gene>
    <name evidence="3" type="ORF">ElyMa_000115400</name>
</gene>
<dbReference type="InterPro" id="IPR043128">
    <property type="entry name" value="Rev_trsase/Diguanyl_cyclase"/>
</dbReference>
<name>A0AAV4EN57_9GAST</name>
<dbReference type="GO" id="GO:0003824">
    <property type="term" value="F:catalytic activity"/>
    <property type="evidence" value="ECO:0007669"/>
    <property type="project" value="UniProtKB-KW"/>
</dbReference>
<keyword evidence="4" id="KW-1185">Reference proteome</keyword>
<evidence type="ECO:0000313" key="3">
    <source>
        <dbReference type="EMBL" id="GFR61863.1"/>
    </source>
</evidence>
<evidence type="ECO:0000313" key="4">
    <source>
        <dbReference type="Proteomes" id="UP000762676"/>
    </source>
</evidence>
<accession>A0AAV4EN57</accession>
<dbReference type="Gene3D" id="3.30.70.270">
    <property type="match status" value="1"/>
</dbReference>
<evidence type="ECO:0000259" key="2">
    <source>
        <dbReference type="Pfam" id="PF17919"/>
    </source>
</evidence>
<evidence type="ECO:0000256" key="1">
    <source>
        <dbReference type="ARBA" id="ARBA00023268"/>
    </source>
</evidence>
<feature type="domain" description="Reverse transcriptase/retrotransposon-derived protein RNase H-like" evidence="2">
    <location>
        <begin position="34"/>
        <end position="130"/>
    </location>
</feature>
<keyword evidence="1" id="KW-0511">Multifunctional enzyme</keyword>
<sequence length="132" mass="15102">MINFYHRFIPHAASFLLPLHDALHKTQPRQVISWTAEIEAAITSCKAALAEACMLSHPKPDAQISVTTDASDQTVGAVLEQYVQGVWQPLAFFSKRLSPPEQKYSTFDRELLRRYLAIRHFRFFLEGRPFIG</sequence>
<dbReference type="InterPro" id="IPR050951">
    <property type="entry name" value="Retrovirus_Pol_polyprotein"/>
</dbReference>
<proteinExistence type="predicted"/>
<dbReference type="Proteomes" id="UP000762676">
    <property type="component" value="Unassembled WGS sequence"/>
</dbReference>
<dbReference type="PANTHER" id="PTHR37984">
    <property type="entry name" value="PROTEIN CBG26694"/>
    <property type="match status" value="1"/>
</dbReference>
<dbReference type="PANTHER" id="PTHR37984:SF5">
    <property type="entry name" value="PROTEIN NYNRIN-LIKE"/>
    <property type="match status" value="1"/>
</dbReference>
<dbReference type="InterPro" id="IPR041577">
    <property type="entry name" value="RT_RNaseH_2"/>
</dbReference>
<dbReference type="SUPFAM" id="SSF56672">
    <property type="entry name" value="DNA/RNA polymerases"/>
    <property type="match status" value="1"/>
</dbReference>
<organism evidence="3 4">
    <name type="scientific">Elysia marginata</name>
    <dbReference type="NCBI Taxonomy" id="1093978"/>
    <lineage>
        <taxon>Eukaryota</taxon>
        <taxon>Metazoa</taxon>
        <taxon>Spiralia</taxon>
        <taxon>Lophotrochozoa</taxon>
        <taxon>Mollusca</taxon>
        <taxon>Gastropoda</taxon>
        <taxon>Heterobranchia</taxon>
        <taxon>Euthyneura</taxon>
        <taxon>Panpulmonata</taxon>
        <taxon>Sacoglossa</taxon>
        <taxon>Placobranchoidea</taxon>
        <taxon>Plakobranchidae</taxon>
        <taxon>Elysia</taxon>
    </lineage>
</organism>
<dbReference type="EMBL" id="BMAT01000217">
    <property type="protein sequence ID" value="GFR61863.1"/>
    <property type="molecule type" value="Genomic_DNA"/>
</dbReference>
<reference evidence="3 4" key="1">
    <citation type="journal article" date="2021" name="Elife">
        <title>Chloroplast acquisition without the gene transfer in kleptoplastic sea slugs, Plakobranchus ocellatus.</title>
        <authorList>
            <person name="Maeda T."/>
            <person name="Takahashi S."/>
            <person name="Yoshida T."/>
            <person name="Shimamura S."/>
            <person name="Takaki Y."/>
            <person name="Nagai Y."/>
            <person name="Toyoda A."/>
            <person name="Suzuki Y."/>
            <person name="Arimoto A."/>
            <person name="Ishii H."/>
            <person name="Satoh N."/>
            <person name="Nishiyama T."/>
            <person name="Hasebe M."/>
            <person name="Maruyama T."/>
            <person name="Minagawa J."/>
            <person name="Obokata J."/>
            <person name="Shigenobu S."/>
        </authorList>
    </citation>
    <scope>NUCLEOTIDE SEQUENCE [LARGE SCALE GENOMIC DNA]</scope>
</reference>